<proteinExistence type="inferred from homology"/>
<dbReference type="Gene3D" id="3.40.50.720">
    <property type="entry name" value="NAD(P)-binding Rossmann-like Domain"/>
    <property type="match status" value="1"/>
</dbReference>
<dbReference type="EC" id="1.1.1.69" evidence="4"/>
<comment type="caution">
    <text evidence="4">The sequence shown here is derived from an EMBL/GenBank/DDBJ whole genome shotgun (WGS) entry which is preliminary data.</text>
</comment>
<dbReference type="InterPro" id="IPR036291">
    <property type="entry name" value="NAD(P)-bd_dom_sf"/>
</dbReference>
<dbReference type="OrthoDB" id="9803333at2"/>
<dbReference type="Pfam" id="PF13561">
    <property type="entry name" value="adh_short_C2"/>
    <property type="match status" value="1"/>
</dbReference>
<dbReference type="PANTHER" id="PTHR43618:SF8">
    <property type="entry name" value="7ALPHA-HYDROXYSTEROID DEHYDROGENASE"/>
    <property type="match status" value="1"/>
</dbReference>
<dbReference type="AlphaFoldDB" id="A0A063Y8T5"/>
<evidence type="ECO:0000256" key="2">
    <source>
        <dbReference type="ARBA" id="ARBA00022857"/>
    </source>
</evidence>
<dbReference type="RefSeq" id="WP_036542838.1">
    <property type="nucleotide sequence ID" value="NZ_JMSZ01000007.1"/>
</dbReference>
<evidence type="ECO:0000256" key="3">
    <source>
        <dbReference type="ARBA" id="ARBA00023002"/>
    </source>
</evidence>
<accession>A0A063Y8T5</accession>
<evidence type="ECO:0000313" key="5">
    <source>
        <dbReference type="Proteomes" id="UP000027318"/>
    </source>
</evidence>
<dbReference type="InterPro" id="IPR052178">
    <property type="entry name" value="Sec_Metab_Biosynth_SDR"/>
</dbReference>
<dbReference type="Proteomes" id="UP000027318">
    <property type="component" value="Unassembled WGS sequence"/>
</dbReference>
<comment type="similarity">
    <text evidence="1">Belongs to the short-chain dehydrogenases/reductases (SDR) family.</text>
</comment>
<dbReference type="EMBL" id="JMSZ01000007">
    <property type="protein sequence ID" value="KDE41151.1"/>
    <property type="molecule type" value="Genomic_DNA"/>
</dbReference>
<dbReference type="SUPFAM" id="SSF51735">
    <property type="entry name" value="NAD(P)-binding Rossmann-fold domains"/>
    <property type="match status" value="1"/>
</dbReference>
<dbReference type="PANTHER" id="PTHR43618">
    <property type="entry name" value="7-ALPHA-HYDROXYSTEROID DEHYDROGENASE"/>
    <property type="match status" value="1"/>
</dbReference>
<gene>
    <name evidence="4" type="ORF">ADINL_0224</name>
</gene>
<dbReference type="GO" id="GO:0008874">
    <property type="term" value="F:gluconate 5-dehydrogenase activity"/>
    <property type="evidence" value="ECO:0007669"/>
    <property type="project" value="UniProtKB-EC"/>
</dbReference>
<reference evidence="4 5" key="1">
    <citation type="journal article" date="2005" name="Int. J. Syst. Evol. Microbiol.">
        <title>Nitrincola lacisaponensis gen. nov., sp. nov., a novel alkaliphilic bacterium isolated from an alkaline, saline lake.</title>
        <authorList>
            <person name="Dimitriu P.A."/>
            <person name="Shukla S.K."/>
            <person name="Conradt J."/>
            <person name="Marquez M.C."/>
            <person name="Ventosa A."/>
            <person name="Maglia A."/>
            <person name="Peyton B.M."/>
            <person name="Pinkart H.C."/>
            <person name="Mormile M.R."/>
        </authorList>
    </citation>
    <scope>NUCLEOTIDE SEQUENCE [LARGE SCALE GENOMIC DNA]</scope>
    <source>
        <strain evidence="4 5">4CA</strain>
    </source>
</reference>
<dbReference type="InterPro" id="IPR002347">
    <property type="entry name" value="SDR_fam"/>
</dbReference>
<sequence>MEKGVEIFSLKGKTALVTGATGYLGTAMAFILAEAGATVLINSRSKERSDQLVARLQIAGHQAENAAFDITSQNEVDRFVASLSERCIHILINNAYAGGSGSIELNSTEAYSASYDVAMISAHRLLKALLPNLRNAVRQCGDASVINLASMYALVSPDQRIYDTKSGVNPPFYGAAKAALLHWTRYASCEFGSEGIRVNAISPGPFPSEAVQQANPAFISRLSQKVPMGRIGVADEIKGPTLFLASSGSSYVNGANLVVDGGWTCW</sequence>
<keyword evidence="5" id="KW-1185">Reference proteome</keyword>
<dbReference type="PRINTS" id="PR00081">
    <property type="entry name" value="GDHRDH"/>
</dbReference>
<keyword evidence="2" id="KW-0521">NADP</keyword>
<dbReference type="STRING" id="267850.ADINL_0224"/>
<evidence type="ECO:0000313" key="4">
    <source>
        <dbReference type="EMBL" id="KDE41151.1"/>
    </source>
</evidence>
<evidence type="ECO:0000256" key="1">
    <source>
        <dbReference type="ARBA" id="ARBA00006484"/>
    </source>
</evidence>
<keyword evidence="3 4" id="KW-0560">Oxidoreductase</keyword>
<name>A0A063Y8T5_9GAMM</name>
<protein>
    <submittedName>
        <fullName evidence="4">Gluconate 5-dehydrogenase</fullName>
        <ecNumber evidence="4">1.1.1.69</ecNumber>
    </submittedName>
</protein>
<organism evidence="4 5">
    <name type="scientific">Nitrincola lacisaponensis</name>
    <dbReference type="NCBI Taxonomy" id="267850"/>
    <lineage>
        <taxon>Bacteria</taxon>
        <taxon>Pseudomonadati</taxon>
        <taxon>Pseudomonadota</taxon>
        <taxon>Gammaproteobacteria</taxon>
        <taxon>Oceanospirillales</taxon>
        <taxon>Oceanospirillaceae</taxon>
        <taxon>Nitrincola</taxon>
    </lineage>
</organism>